<feature type="compositionally biased region" description="Low complexity" evidence="1">
    <location>
        <begin position="242"/>
        <end position="277"/>
    </location>
</feature>
<feature type="region of interest" description="Disordered" evidence="1">
    <location>
        <begin position="197"/>
        <end position="358"/>
    </location>
</feature>
<dbReference type="EMBL" id="PVZS01000011">
    <property type="protein sequence ID" value="PSC04718.1"/>
    <property type="molecule type" value="Genomic_DNA"/>
</dbReference>
<feature type="compositionally biased region" description="Pro residues" evidence="1">
    <location>
        <begin position="293"/>
        <end position="305"/>
    </location>
</feature>
<reference evidence="3" key="1">
    <citation type="submission" date="2018-03" db="EMBL/GenBank/DDBJ databases">
        <authorList>
            <person name="Sun L."/>
            <person name="Liu H."/>
            <person name="Chen W."/>
            <person name="Huang K."/>
            <person name="Liu W."/>
            <person name="Gao X."/>
        </authorList>
    </citation>
    <scope>NUCLEOTIDE SEQUENCE [LARGE SCALE GENOMIC DNA]</scope>
    <source>
        <strain evidence="3">SH9</strain>
    </source>
</reference>
<organism evidence="2 3">
    <name type="scientific">Alsobacter soli</name>
    <dbReference type="NCBI Taxonomy" id="2109933"/>
    <lineage>
        <taxon>Bacteria</taxon>
        <taxon>Pseudomonadati</taxon>
        <taxon>Pseudomonadota</taxon>
        <taxon>Alphaproteobacteria</taxon>
        <taxon>Hyphomicrobiales</taxon>
        <taxon>Alsobacteraceae</taxon>
        <taxon>Alsobacter</taxon>
    </lineage>
</organism>
<comment type="caution">
    <text evidence="2">The sequence shown here is derived from an EMBL/GenBank/DDBJ whole genome shotgun (WGS) entry which is preliminary data.</text>
</comment>
<protein>
    <recommendedName>
        <fullName evidence="4">Heme biosynthesis protein HemY</fullName>
    </recommendedName>
</protein>
<dbReference type="AlphaFoldDB" id="A0A2T1HSX5"/>
<accession>A0A2T1HSX5</accession>
<evidence type="ECO:0000256" key="1">
    <source>
        <dbReference type="SAM" id="MobiDB-lite"/>
    </source>
</evidence>
<gene>
    <name evidence="2" type="ORF">SLNSH_11470</name>
</gene>
<keyword evidence="3" id="KW-1185">Reference proteome</keyword>
<evidence type="ECO:0000313" key="2">
    <source>
        <dbReference type="EMBL" id="PSC04718.1"/>
    </source>
</evidence>
<feature type="non-terminal residue" evidence="2">
    <location>
        <position position="1"/>
    </location>
</feature>
<name>A0A2T1HSX5_9HYPH</name>
<sequence length="358" mass="36541">LHARKGELRRASKAVEHAWTHAGGHPDLAAAYLDVRPGDSARDRLARAERLHALRPHDPEGRLAVAGAALGAHDYARARKALAPLLEGRPGTRVCLLMADLEEADGSAGGVREWLARASRAPRDPAWIADGVIADRWAPVSPVTGRLDAFTWGTPVEQIEAPAEPPARSATTALPSSEDVMADVDEAPAPVLEAPREQLVQEPSAPAAPVAPAPEPAPAGSEGKGTESSAAPVPGPKGDEQAAPAQAAPTAPKPEPAIAEASAVPVAAPAPLAVPAEAPGPEPKGPASAPAPTVTPAPAPQPHAPSPAAAVSPMRATGEARLRKPAPAEVVFPLASAPDDPGPDLEDRPQRSGVLFLQ</sequence>
<proteinExistence type="predicted"/>
<evidence type="ECO:0008006" key="4">
    <source>
        <dbReference type="Google" id="ProtNLM"/>
    </source>
</evidence>
<dbReference type="Proteomes" id="UP000239772">
    <property type="component" value="Unassembled WGS sequence"/>
</dbReference>
<evidence type="ECO:0000313" key="3">
    <source>
        <dbReference type="Proteomes" id="UP000239772"/>
    </source>
</evidence>